<evidence type="ECO:0000313" key="2">
    <source>
        <dbReference type="EMBL" id="KZV26601.1"/>
    </source>
</evidence>
<name>A0A2Z7AXH9_9LAMI</name>
<evidence type="ECO:0000313" key="3">
    <source>
        <dbReference type="Proteomes" id="UP000250235"/>
    </source>
</evidence>
<protein>
    <submittedName>
        <fullName evidence="2">Protein SHOOT GRAVITROPISM 6</fullName>
    </submittedName>
</protein>
<feature type="region of interest" description="Disordered" evidence="1">
    <location>
        <begin position="457"/>
        <end position="493"/>
    </location>
</feature>
<feature type="compositionally biased region" description="Polar residues" evidence="1">
    <location>
        <begin position="460"/>
        <end position="470"/>
    </location>
</feature>
<proteinExistence type="predicted"/>
<accession>A0A2Z7AXH9</accession>
<dbReference type="AlphaFoldDB" id="A0A2Z7AXH9"/>
<feature type="compositionally biased region" description="Low complexity" evidence="1">
    <location>
        <begin position="471"/>
        <end position="486"/>
    </location>
</feature>
<evidence type="ECO:0000256" key="1">
    <source>
        <dbReference type="SAM" id="MobiDB-lite"/>
    </source>
</evidence>
<keyword evidence="3" id="KW-1185">Reference proteome</keyword>
<dbReference type="Proteomes" id="UP000250235">
    <property type="component" value="Unassembled WGS sequence"/>
</dbReference>
<organism evidence="2 3">
    <name type="scientific">Dorcoceras hygrometricum</name>
    <dbReference type="NCBI Taxonomy" id="472368"/>
    <lineage>
        <taxon>Eukaryota</taxon>
        <taxon>Viridiplantae</taxon>
        <taxon>Streptophyta</taxon>
        <taxon>Embryophyta</taxon>
        <taxon>Tracheophyta</taxon>
        <taxon>Spermatophyta</taxon>
        <taxon>Magnoliopsida</taxon>
        <taxon>eudicotyledons</taxon>
        <taxon>Gunneridae</taxon>
        <taxon>Pentapetalae</taxon>
        <taxon>asterids</taxon>
        <taxon>lamiids</taxon>
        <taxon>Lamiales</taxon>
        <taxon>Gesneriaceae</taxon>
        <taxon>Didymocarpoideae</taxon>
        <taxon>Trichosporeae</taxon>
        <taxon>Loxocarpinae</taxon>
        <taxon>Dorcoceras</taxon>
    </lineage>
</organism>
<dbReference type="EMBL" id="KV011193">
    <property type="protein sequence ID" value="KZV26601.1"/>
    <property type="molecule type" value="Genomic_DNA"/>
</dbReference>
<reference evidence="2 3" key="1">
    <citation type="journal article" date="2015" name="Proc. Natl. Acad. Sci. U.S.A.">
        <title>The resurrection genome of Boea hygrometrica: A blueprint for survival of dehydration.</title>
        <authorList>
            <person name="Xiao L."/>
            <person name="Yang G."/>
            <person name="Zhang L."/>
            <person name="Yang X."/>
            <person name="Zhao S."/>
            <person name="Ji Z."/>
            <person name="Zhou Q."/>
            <person name="Hu M."/>
            <person name="Wang Y."/>
            <person name="Chen M."/>
            <person name="Xu Y."/>
            <person name="Jin H."/>
            <person name="Xiao X."/>
            <person name="Hu G."/>
            <person name="Bao F."/>
            <person name="Hu Y."/>
            <person name="Wan P."/>
            <person name="Li L."/>
            <person name="Deng X."/>
            <person name="Kuang T."/>
            <person name="Xiang C."/>
            <person name="Zhu J.K."/>
            <person name="Oliver M.J."/>
            <person name="He Y."/>
        </authorList>
    </citation>
    <scope>NUCLEOTIDE SEQUENCE [LARGE SCALE GENOMIC DNA]</scope>
    <source>
        <strain evidence="3">cv. XS01</strain>
    </source>
</reference>
<gene>
    <name evidence="2" type="ORF">F511_24527</name>
</gene>
<sequence>MTAGSDDEIVEEETVVENVAMEQKETTYIDDVDNIIGEVIAATAQLISGVQEVEQYKANLPQIAATDKGKEPLVVYALVHFEAVDAFFNSFSIRRLPALGSLEAIAAKEEKILTWGEIYSVQTALQRRVYIIAKQNYVVSGTRHPCCHQLVPNHASITTQRLVTPINSNGDVLGIPRIKAKRCCVASTTESDLSQTQPLICASIISSQYRKILALALRQRFIICSRQFAQRTRFHQNGSVSLPIARESDLYRNFTNSPSNLNQISPNDGVYSLMLLKHAANNPTPSDYRFLLLLRSLTNPIVNSTFQKLPELLQMAKILVDGSWLIVEEVDFWRPITRPVDSCNWELLPQRPYIYDLAPLCAFIEPVQEIDSRAPFSKLVRDLWAEVCVAIVQFSLIGCLSSVSTINQCRDIFGPLVDIEEITTGFRGLFQNGLSTNSFVPFFNDFVEQPKEQVLPEAESFSSDDSTVYRSPSQDAAPSSPSTDSSMHFDTDDIPLGTETAVEQILLSNTVDPATDLFEQFAQIRAFISQLSIKHLRTQSNIGNLQNHLLLRIDDLEKYSANAHTQIPSRDLSKEFDDKLAVIRNDLLEFRMETQGQYATLSANLAELIAFVTKGRDDKKGEVGSSHG</sequence>